<feature type="region of interest" description="Disordered" evidence="1">
    <location>
        <begin position="1"/>
        <end position="40"/>
    </location>
</feature>
<dbReference type="AlphaFoldDB" id="A0AAN9FK04"/>
<keyword evidence="3" id="KW-1185">Reference proteome</keyword>
<organism evidence="2 3">
    <name type="scientific">Crotalaria pallida</name>
    <name type="common">Smooth rattlebox</name>
    <name type="synonym">Crotalaria striata</name>
    <dbReference type="NCBI Taxonomy" id="3830"/>
    <lineage>
        <taxon>Eukaryota</taxon>
        <taxon>Viridiplantae</taxon>
        <taxon>Streptophyta</taxon>
        <taxon>Embryophyta</taxon>
        <taxon>Tracheophyta</taxon>
        <taxon>Spermatophyta</taxon>
        <taxon>Magnoliopsida</taxon>
        <taxon>eudicotyledons</taxon>
        <taxon>Gunneridae</taxon>
        <taxon>Pentapetalae</taxon>
        <taxon>rosids</taxon>
        <taxon>fabids</taxon>
        <taxon>Fabales</taxon>
        <taxon>Fabaceae</taxon>
        <taxon>Papilionoideae</taxon>
        <taxon>50 kb inversion clade</taxon>
        <taxon>genistoids sensu lato</taxon>
        <taxon>core genistoids</taxon>
        <taxon>Crotalarieae</taxon>
        <taxon>Crotalaria</taxon>
    </lineage>
</organism>
<dbReference type="Proteomes" id="UP001372338">
    <property type="component" value="Unassembled WGS sequence"/>
</dbReference>
<evidence type="ECO:0000313" key="3">
    <source>
        <dbReference type="Proteomes" id="UP001372338"/>
    </source>
</evidence>
<evidence type="ECO:0000256" key="1">
    <source>
        <dbReference type="SAM" id="MobiDB-lite"/>
    </source>
</evidence>
<dbReference type="EMBL" id="JAYWIO010000003">
    <property type="protein sequence ID" value="KAK7274830.1"/>
    <property type="molecule type" value="Genomic_DNA"/>
</dbReference>
<proteinExistence type="predicted"/>
<name>A0AAN9FK04_CROPI</name>
<feature type="compositionally biased region" description="Acidic residues" evidence="1">
    <location>
        <begin position="30"/>
        <end position="39"/>
    </location>
</feature>
<sequence length="99" mass="11156">MVSQRHAVQQEEEESVPARKVEVIEGTQEGNDDDNEEPQDISLLTTCPSHVALHIWMENITWSDLPPKVCAIIDRSGLMPLISSLYERISKRLISALSE</sequence>
<gene>
    <name evidence="2" type="ORF">RIF29_15929</name>
</gene>
<evidence type="ECO:0000313" key="2">
    <source>
        <dbReference type="EMBL" id="KAK7274830.1"/>
    </source>
</evidence>
<comment type="caution">
    <text evidence="2">The sequence shown here is derived from an EMBL/GenBank/DDBJ whole genome shotgun (WGS) entry which is preliminary data.</text>
</comment>
<reference evidence="2 3" key="1">
    <citation type="submission" date="2024-01" db="EMBL/GenBank/DDBJ databases">
        <title>The genomes of 5 underutilized Papilionoideae crops provide insights into root nodulation and disease resistanc.</title>
        <authorList>
            <person name="Yuan L."/>
        </authorList>
    </citation>
    <scope>NUCLEOTIDE SEQUENCE [LARGE SCALE GENOMIC DNA]</scope>
    <source>
        <strain evidence="2">ZHUSHIDOU_FW_LH</strain>
        <tissue evidence="2">Leaf</tissue>
    </source>
</reference>
<protein>
    <submittedName>
        <fullName evidence="2">Uncharacterized protein</fullName>
    </submittedName>
</protein>
<accession>A0AAN9FK04</accession>